<proteinExistence type="predicted"/>
<evidence type="ECO:0000256" key="1">
    <source>
        <dbReference type="SAM" id="MobiDB-lite"/>
    </source>
</evidence>
<reference evidence="2" key="1">
    <citation type="journal article" date="2021" name="Proc. Natl. Acad. Sci. U.S.A.">
        <title>A Catalog of Tens of Thousands of Viruses from Human Metagenomes Reveals Hidden Associations with Chronic Diseases.</title>
        <authorList>
            <person name="Tisza M.J."/>
            <person name="Buck C.B."/>
        </authorList>
    </citation>
    <scope>NUCLEOTIDE SEQUENCE</scope>
    <source>
        <strain evidence="2">CtNYt19</strain>
    </source>
</reference>
<feature type="region of interest" description="Disordered" evidence="1">
    <location>
        <begin position="1"/>
        <end position="21"/>
    </location>
</feature>
<sequence>MLKEPVAIKKQKKATNHRTKKELAKSEDEALVLPATQIDDITDPKKMYAFFKNVLIENGLWWPSDDIHLQLYVNLIAERDKLTKKINKTTNNAIRNALVKERHVLISDALEYEKQLGLTVLARAQLLRKKDAKKKPTAKDKAIALM</sequence>
<dbReference type="Pfam" id="PF05119">
    <property type="entry name" value="Terminase_4"/>
    <property type="match status" value="1"/>
</dbReference>
<evidence type="ECO:0000313" key="2">
    <source>
        <dbReference type="EMBL" id="DAE19217.1"/>
    </source>
</evidence>
<feature type="compositionally biased region" description="Basic residues" evidence="1">
    <location>
        <begin position="9"/>
        <end position="20"/>
    </location>
</feature>
<dbReference type="InterPro" id="IPR006448">
    <property type="entry name" value="Phage_term_ssu_P27"/>
</dbReference>
<dbReference type="EMBL" id="BK015669">
    <property type="protein sequence ID" value="DAE19217.1"/>
    <property type="molecule type" value="Genomic_DNA"/>
</dbReference>
<protein>
    <submittedName>
        <fullName evidence="2">Terminase small subunit</fullName>
    </submittedName>
</protein>
<name>A0A8S5QK93_9CAUD</name>
<accession>A0A8S5QK93</accession>
<organism evidence="2">
    <name type="scientific">Siphoviridae sp. ctNYt19</name>
    <dbReference type="NCBI Taxonomy" id="2825472"/>
    <lineage>
        <taxon>Viruses</taxon>
        <taxon>Duplodnaviria</taxon>
        <taxon>Heunggongvirae</taxon>
        <taxon>Uroviricota</taxon>
        <taxon>Caudoviricetes</taxon>
    </lineage>
</organism>